<organism evidence="2 3">
    <name type="scientific">Natrialba swarupiae</name>
    <dbReference type="NCBI Taxonomy" id="2448032"/>
    <lineage>
        <taxon>Archaea</taxon>
        <taxon>Methanobacteriati</taxon>
        <taxon>Methanobacteriota</taxon>
        <taxon>Stenosarchaea group</taxon>
        <taxon>Halobacteria</taxon>
        <taxon>Halobacteriales</taxon>
        <taxon>Natrialbaceae</taxon>
        <taxon>Natrialba</taxon>
    </lineage>
</organism>
<keyword evidence="3" id="KW-1185">Reference proteome</keyword>
<comment type="caution">
    <text evidence="2">The sequence shown here is derived from an EMBL/GenBank/DDBJ whole genome shotgun (WGS) entry which is preliminary data.</text>
</comment>
<evidence type="ECO:0000256" key="1">
    <source>
        <dbReference type="SAM" id="MobiDB-lite"/>
    </source>
</evidence>
<accession>A0A5D5ANB8</accession>
<feature type="region of interest" description="Disordered" evidence="1">
    <location>
        <begin position="32"/>
        <end position="65"/>
    </location>
</feature>
<dbReference type="EMBL" id="VTAW01000003">
    <property type="protein sequence ID" value="TYT63166.1"/>
    <property type="molecule type" value="Genomic_DNA"/>
</dbReference>
<dbReference type="PROSITE" id="PS51318">
    <property type="entry name" value="TAT"/>
    <property type="match status" value="1"/>
</dbReference>
<name>A0A5D5ANB8_9EURY</name>
<dbReference type="AlphaFoldDB" id="A0A5D5ANB8"/>
<feature type="compositionally biased region" description="Gly residues" evidence="1">
    <location>
        <begin position="50"/>
        <end position="61"/>
    </location>
</feature>
<dbReference type="InterPro" id="IPR006311">
    <property type="entry name" value="TAT_signal"/>
</dbReference>
<dbReference type="Proteomes" id="UP000324104">
    <property type="component" value="Unassembled WGS sequence"/>
</dbReference>
<dbReference type="RefSeq" id="WP_149080142.1">
    <property type="nucleotide sequence ID" value="NZ_VTAW01000003.1"/>
</dbReference>
<dbReference type="PROSITE" id="PS51257">
    <property type="entry name" value="PROKAR_LIPOPROTEIN"/>
    <property type="match status" value="1"/>
</dbReference>
<evidence type="ECO:0000313" key="2">
    <source>
        <dbReference type="EMBL" id="TYT63166.1"/>
    </source>
</evidence>
<gene>
    <name evidence="2" type="ORF">FYC77_03585</name>
</gene>
<protein>
    <submittedName>
        <fullName evidence="2">Uncharacterized protein</fullName>
    </submittedName>
</protein>
<evidence type="ECO:0000313" key="3">
    <source>
        <dbReference type="Proteomes" id="UP000324104"/>
    </source>
</evidence>
<reference evidence="2 3" key="1">
    <citation type="submission" date="2019-08" db="EMBL/GenBank/DDBJ databases">
        <title>Archaea genome.</title>
        <authorList>
            <person name="Kajale S."/>
            <person name="Shouche Y."/>
            <person name="Deshpande N."/>
            <person name="Sharma A."/>
        </authorList>
    </citation>
    <scope>NUCLEOTIDE SEQUENCE [LARGE SCALE GENOMIC DNA]</scope>
    <source>
        <strain evidence="2 3">ESP3B_9</strain>
    </source>
</reference>
<proteinExistence type="predicted"/>
<sequence length="233" mass="24999">MSRDVSRRRWIQLCGGVTAGALAGCLDDNPITGDGDGDGGEAGDASGSDDGSGGSGGGSETGGEIATFGDVRFENSYAMELSEFEMDDAARTVEITGRYYRGDYYQRSIVDGQEVENYHVDGDHYMVTDGMCIEGSGSEGGPIGDVDADETADFESHEDLTGTHPELEAVGTESIDGEEMTVFEIDDGEPITYYVSVETGYLRRAEFEDGTMDFHSWGDVDPIETPEMDCQSF</sequence>